<dbReference type="CDD" id="cd05399">
    <property type="entry name" value="NT_Rel-Spo_like"/>
    <property type="match status" value="1"/>
</dbReference>
<dbReference type="CDD" id="cd00077">
    <property type="entry name" value="HDc"/>
    <property type="match status" value="1"/>
</dbReference>
<comment type="pathway">
    <text evidence="1">Purine metabolism; ppGpp biosynthesis; ppGpp from GTP: step 1/2.</text>
</comment>
<comment type="function">
    <text evidence="4">In eubacteria ppGpp (guanosine 3'-diphosphate 5'-diphosphate) is a mediator of the stringent response that coordinates a variety of cellular activities in response to changes in nutritional abundance.</text>
</comment>
<dbReference type="InterPro" id="IPR012676">
    <property type="entry name" value="TGS-like"/>
</dbReference>
<comment type="caution">
    <text evidence="8">The sequence shown here is derived from an EMBL/GenBank/DDBJ whole genome shotgun (WGS) entry which is preliminary data.</text>
</comment>
<dbReference type="InterPro" id="IPR002912">
    <property type="entry name" value="ACT_dom"/>
</dbReference>
<evidence type="ECO:0000256" key="3">
    <source>
        <dbReference type="ARBA" id="ARBA00048244"/>
    </source>
</evidence>
<evidence type="ECO:0000259" key="5">
    <source>
        <dbReference type="PROSITE" id="PS51671"/>
    </source>
</evidence>
<dbReference type="CDD" id="cd04876">
    <property type="entry name" value="ACT_RelA-SpoT"/>
    <property type="match status" value="1"/>
</dbReference>
<dbReference type="SMART" id="SM00471">
    <property type="entry name" value="HDc"/>
    <property type="match status" value="1"/>
</dbReference>
<dbReference type="GO" id="GO:0005886">
    <property type="term" value="C:plasma membrane"/>
    <property type="evidence" value="ECO:0007669"/>
    <property type="project" value="TreeGrafter"/>
</dbReference>
<evidence type="ECO:0000256" key="2">
    <source>
        <dbReference type="ARBA" id="ARBA00013251"/>
    </source>
</evidence>
<dbReference type="Pfam" id="PF04607">
    <property type="entry name" value="RelA_SpoT"/>
    <property type="match status" value="1"/>
</dbReference>
<dbReference type="SMART" id="SM00954">
    <property type="entry name" value="RelA_SpoT"/>
    <property type="match status" value="1"/>
</dbReference>
<dbReference type="AlphaFoldDB" id="A0A6V6XZE6"/>
<dbReference type="Gene3D" id="3.30.70.260">
    <property type="match status" value="1"/>
</dbReference>
<evidence type="ECO:0000256" key="1">
    <source>
        <dbReference type="ARBA" id="ARBA00004976"/>
    </source>
</evidence>
<dbReference type="FunFam" id="3.10.20.30:FF:000002">
    <property type="entry name" value="GTP pyrophosphokinase (RelA/SpoT)"/>
    <property type="match status" value="1"/>
</dbReference>
<dbReference type="InterPro" id="IPR012675">
    <property type="entry name" value="Beta-grasp_dom_sf"/>
</dbReference>
<dbReference type="InterPro" id="IPR006674">
    <property type="entry name" value="HD_domain"/>
</dbReference>
<keyword evidence="9" id="KW-1185">Reference proteome</keyword>
<reference evidence="8 9" key="1">
    <citation type="submission" date="2020-06" db="EMBL/GenBank/DDBJ databases">
        <authorList>
            <person name="Criscuolo A."/>
        </authorList>
    </citation>
    <scope>NUCLEOTIDE SEQUENCE [LARGE SCALE GENOMIC DNA]</scope>
    <source>
        <strain evidence="8">1804121828</strain>
    </source>
</reference>
<dbReference type="InterPro" id="IPR033655">
    <property type="entry name" value="TGS_RelA/SpoT"/>
</dbReference>
<accession>A0A6V6XZE6</accession>
<dbReference type="GO" id="GO:0008728">
    <property type="term" value="F:GTP diphosphokinase activity"/>
    <property type="evidence" value="ECO:0007669"/>
    <property type="project" value="UniProtKB-EC"/>
</dbReference>
<dbReference type="InterPro" id="IPR004811">
    <property type="entry name" value="RelA/Spo_fam"/>
</dbReference>
<comment type="similarity">
    <text evidence="4">Belongs to the relA/spoT family.</text>
</comment>
<dbReference type="InterPro" id="IPR007685">
    <property type="entry name" value="RelA_SpoT"/>
</dbReference>
<dbReference type="PANTHER" id="PTHR21262:SF31">
    <property type="entry name" value="GTP PYROPHOSPHOKINASE"/>
    <property type="match status" value="1"/>
</dbReference>
<dbReference type="Gene3D" id="1.10.3210.10">
    <property type="entry name" value="Hypothetical protein af1432"/>
    <property type="match status" value="1"/>
</dbReference>
<dbReference type="GO" id="GO:0015970">
    <property type="term" value="P:guanosine tetraphosphate biosynthetic process"/>
    <property type="evidence" value="ECO:0007669"/>
    <property type="project" value="UniProtKB-UniPathway"/>
</dbReference>
<gene>
    <name evidence="8" type="ORF">PEPNEM18_00357</name>
</gene>
<dbReference type="Gene3D" id="3.30.460.10">
    <property type="entry name" value="Beta Polymerase, domain 2"/>
    <property type="match status" value="1"/>
</dbReference>
<dbReference type="FunFam" id="3.30.460.10:FF:000001">
    <property type="entry name" value="GTP pyrophosphokinase RelA"/>
    <property type="match status" value="1"/>
</dbReference>
<dbReference type="CDD" id="cd01668">
    <property type="entry name" value="TGS_RSH"/>
    <property type="match status" value="1"/>
</dbReference>
<dbReference type="RefSeq" id="WP_180498634.1">
    <property type="nucleotide sequence ID" value="NZ_CAIJCS010000014.1"/>
</dbReference>
<dbReference type="SUPFAM" id="SSF109604">
    <property type="entry name" value="HD-domain/PDEase-like"/>
    <property type="match status" value="1"/>
</dbReference>
<feature type="domain" description="TGS" evidence="7">
    <location>
        <begin position="383"/>
        <end position="444"/>
    </location>
</feature>
<dbReference type="PROSITE" id="PS51880">
    <property type="entry name" value="TGS"/>
    <property type="match status" value="1"/>
</dbReference>
<dbReference type="PROSITE" id="PS51671">
    <property type="entry name" value="ACT"/>
    <property type="match status" value="1"/>
</dbReference>
<dbReference type="Proteomes" id="UP000586454">
    <property type="component" value="Unassembled WGS sequence"/>
</dbReference>
<feature type="domain" description="HD" evidence="6">
    <location>
        <begin position="43"/>
        <end position="142"/>
    </location>
</feature>
<dbReference type="Pfam" id="PF02824">
    <property type="entry name" value="TGS"/>
    <property type="match status" value="1"/>
</dbReference>
<feature type="domain" description="ACT" evidence="5">
    <location>
        <begin position="644"/>
        <end position="718"/>
    </location>
</feature>
<evidence type="ECO:0000313" key="8">
    <source>
        <dbReference type="EMBL" id="CAC9924785.1"/>
    </source>
</evidence>
<evidence type="ECO:0000256" key="4">
    <source>
        <dbReference type="RuleBase" id="RU003847"/>
    </source>
</evidence>
<dbReference type="SUPFAM" id="SSF81271">
    <property type="entry name" value="TGS-like"/>
    <property type="match status" value="1"/>
</dbReference>
<organism evidence="8 9">
    <name type="scientific">Aedoeadaptatus nemausensis</name>
    <dbReference type="NCBI Taxonomy" id="2582829"/>
    <lineage>
        <taxon>Bacteria</taxon>
        <taxon>Bacillati</taxon>
        <taxon>Bacillota</taxon>
        <taxon>Tissierellia</taxon>
        <taxon>Tissierellales</taxon>
        <taxon>Peptoniphilaceae</taxon>
        <taxon>Aedoeadaptatus</taxon>
    </lineage>
</organism>
<dbReference type="Pfam" id="PF19296">
    <property type="entry name" value="RelA_AH_RIS"/>
    <property type="match status" value="1"/>
</dbReference>
<dbReference type="EMBL" id="CAIJCS010000014">
    <property type="protein sequence ID" value="CAC9924785.1"/>
    <property type="molecule type" value="Genomic_DNA"/>
</dbReference>
<dbReference type="PROSITE" id="PS51831">
    <property type="entry name" value="HD"/>
    <property type="match status" value="1"/>
</dbReference>
<sequence>MIQKLIEKVLSYNPEADTDIIREAYYFAEEHHEGQKRNSGEDYIVHPFNVAYILAEMNMDVPTIIAGLLHDTIEDTSVTYDDVKEKFGEEVADLVDGVTKLKMLSYQTKQEKQAENIRKMVLAMAKDIRVIIVKFADRLHNMRTLEYMTPEKKREKALETIEIYAPLADRLGMSRVKSELEDLSLRYLDPENYYKLVDMINKRRSEREELIEELIRDISNQLKRTGIAADITGRPKNFYSIYKKMMKKGKTFEEIYDLQAIRILVDDVKDCYGALGVVHTMYKPIPGRFKDYISMPKPNKYQSLHTTVIDDRGETFEVQIRTWEMHKTAEYGIAAHWKYKEGAKKSTSFDENLTWLRQLLEWQKDLKDPNEFMETLKVDFFADEVFVFTPNGDVINLPDNSTPIDFAYRVHTAVGNTCVGAKINGRIVPLSHKLKNGEIVEVITNKNSEPSLDWLSIVASPQARTKIRQYFKVKDRDKNIAKGQVMIEQEIKRIGLKPNELIRDDWMEDVRERLKFDNLEDLYAQIGYGSMSVRQVTAKLTEHYKEEVQEANATTFDAEDFTTPVRHEHRNTGGIIVRGIDNVKVRIAKCCTPVPGDEIVGFITMGRGVSVHRSDCINLKNNMSEERLIPVRWDIDEQETYSAELEIRADSKSNVLADIANRIHDARLDIQNLSARENKEGDLIIRTTIRIHHIEELQRLIKKLENVQHVIEVYRVSG</sequence>
<dbReference type="Pfam" id="PF13291">
    <property type="entry name" value="ACT_4"/>
    <property type="match status" value="1"/>
</dbReference>
<evidence type="ECO:0000259" key="7">
    <source>
        <dbReference type="PROSITE" id="PS51880"/>
    </source>
</evidence>
<dbReference type="GO" id="GO:0016301">
    <property type="term" value="F:kinase activity"/>
    <property type="evidence" value="ECO:0007669"/>
    <property type="project" value="UniProtKB-KW"/>
</dbReference>
<keyword evidence="8" id="KW-0418">Kinase</keyword>
<dbReference type="FunFam" id="1.10.3210.10:FF:000001">
    <property type="entry name" value="GTP pyrophosphokinase RelA"/>
    <property type="match status" value="1"/>
</dbReference>
<comment type="catalytic activity">
    <reaction evidence="3">
        <text>GTP + ATP = guanosine 3'-diphosphate 5'-triphosphate + AMP</text>
        <dbReference type="Rhea" id="RHEA:22088"/>
        <dbReference type="ChEBI" id="CHEBI:30616"/>
        <dbReference type="ChEBI" id="CHEBI:37565"/>
        <dbReference type="ChEBI" id="CHEBI:142410"/>
        <dbReference type="ChEBI" id="CHEBI:456215"/>
        <dbReference type="EC" id="2.7.6.5"/>
    </reaction>
</comment>
<keyword evidence="8" id="KW-0808">Transferase</keyword>
<dbReference type="InterPro" id="IPR003607">
    <property type="entry name" value="HD/PDEase_dom"/>
</dbReference>
<dbReference type="PANTHER" id="PTHR21262">
    <property type="entry name" value="GUANOSINE-3',5'-BIS DIPHOSPHATE 3'-PYROPHOSPHOHYDROLASE"/>
    <property type="match status" value="1"/>
</dbReference>
<dbReference type="InterPro" id="IPR043519">
    <property type="entry name" value="NT_sf"/>
</dbReference>
<dbReference type="SUPFAM" id="SSF55021">
    <property type="entry name" value="ACT-like"/>
    <property type="match status" value="1"/>
</dbReference>
<proteinExistence type="inferred from homology"/>
<evidence type="ECO:0000259" key="6">
    <source>
        <dbReference type="PROSITE" id="PS51831"/>
    </source>
</evidence>
<dbReference type="InterPro" id="IPR045865">
    <property type="entry name" value="ACT-like_dom_sf"/>
</dbReference>
<protein>
    <recommendedName>
        <fullName evidence="2">GTP diphosphokinase</fullName>
        <ecNumber evidence="2">2.7.6.5</ecNumber>
    </recommendedName>
</protein>
<dbReference type="EC" id="2.7.6.5" evidence="2"/>
<evidence type="ECO:0000313" key="9">
    <source>
        <dbReference type="Proteomes" id="UP000586454"/>
    </source>
</evidence>
<name>A0A6V6XZE6_9FIRM</name>
<dbReference type="InterPro" id="IPR004095">
    <property type="entry name" value="TGS"/>
</dbReference>
<dbReference type="InterPro" id="IPR045600">
    <property type="entry name" value="RelA/SpoT_AH_RIS"/>
</dbReference>
<dbReference type="Pfam" id="PF13328">
    <property type="entry name" value="HD_4"/>
    <property type="match status" value="1"/>
</dbReference>
<dbReference type="SUPFAM" id="SSF81301">
    <property type="entry name" value="Nucleotidyltransferase"/>
    <property type="match status" value="1"/>
</dbReference>
<dbReference type="Gene3D" id="3.10.20.30">
    <property type="match status" value="1"/>
</dbReference>
<dbReference type="NCBIfam" id="TIGR00691">
    <property type="entry name" value="spoT_relA"/>
    <property type="match status" value="1"/>
</dbReference>
<dbReference type="UniPathway" id="UPA00908">
    <property type="reaction ID" value="UER00884"/>
</dbReference>